<reference evidence="1 2" key="1">
    <citation type="journal article" date="2015" name="Stand. Genomic Sci.">
        <title>Complete genome sequence and description of Salinispira pacifica gen. nov., sp. nov., a novel spirochaete isolated form a hypersaline microbial mat.</title>
        <authorList>
            <person name="Ben Hania W."/>
            <person name="Joseph M."/>
            <person name="Schumann P."/>
            <person name="Bunk B."/>
            <person name="Fiebig A."/>
            <person name="Sproer C."/>
            <person name="Klenk H.P."/>
            <person name="Fardeau M.L."/>
            <person name="Spring S."/>
        </authorList>
    </citation>
    <scope>NUCLEOTIDE SEQUENCE [LARGE SCALE GENOMIC DNA]</scope>
    <source>
        <strain evidence="1 2">L21-RPul-D2</strain>
    </source>
</reference>
<sequence>MGLCHQEPGRQSSRSRRYLCTLRSLAGILIDMSSEQHTISHELGRQEFGSPEYTGVFPSREDAIALMKDWVENPRLQLHMMQVGGVLKAWAEEKLSLDASAAEKWEVAGILHDADWDKWPDEHCRKIIEHLESQGCDPELLHAIASHSPSFFAVTPVSTLDHMLYAFDELSGFIHAVSLVRPGGYEGMKVKSVKKKLKEKSFAAQVNRDDIHDAASRIETGLDELIQFISNHQPKISLE</sequence>
<dbReference type="SUPFAM" id="SSF109604">
    <property type="entry name" value="HD-domain/PDEase-like"/>
    <property type="match status" value="1"/>
</dbReference>
<proteinExistence type="predicted"/>
<dbReference type="HOGENOM" id="CLU_090635_0_0_12"/>
<keyword evidence="2" id="KW-1185">Reference proteome</keyword>
<name>V5WKA3_9SPIO</name>
<dbReference type="eggNOG" id="COG2316">
    <property type="taxonomic scope" value="Bacteria"/>
</dbReference>
<dbReference type="STRING" id="1307761.L21SP2_2904"/>
<protein>
    <submittedName>
        <fullName evidence="1">HDIG domain protein</fullName>
    </submittedName>
</protein>
<dbReference type="EMBL" id="CP006939">
    <property type="protein sequence ID" value="AHC16252.1"/>
    <property type="molecule type" value="Genomic_DNA"/>
</dbReference>
<dbReference type="PANTHER" id="PTHR38659:SF2">
    <property type="entry name" value="HDIG DOMAIN PROTEIN"/>
    <property type="match status" value="1"/>
</dbReference>
<accession>V5WKA3</accession>
<gene>
    <name evidence="1" type="ORF">L21SP2_2904</name>
</gene>
<dbReference type="PATRIC" id="fig|1307761.3.peg.2894"/>
<evidence type="ECO:0000313" key="2">
    <source>
        <dbReference type="Proteomes" id="UP000018680"/>
    </source>
</evidence>
<evidence type="ECO:0000313" key="1">
    <source>
        <dbReference type="EMBL" id="AHC16252.1"/>
    </source>
</evidence>
<dbReference type="KEGG" id="slr:L21SP2_2904"/>
<organism evidence="1 2">
    <name type="scientific">Salinispira pacifica</name>
    <dbReference type="NCBI Taxonomy" id="1307761"/>
    <lineage>
        <taxon>Bacteria</taxon>
        <taxon>Pseudomonadati</taxon>
        <taxon>Spirochaetota</taxon>
        <taxon>Spirochaetia</taxon>
        <taxon>Spirochaetales</taxon>
        <taxon>Spirochaetaceae</taxon>
        <taxon>Salinispira</taxon>
    </lineage>
</organism>
<dbReference type="PANTHER" id="PTHR38659">
    <property type="entry name" value="METAL-DEPENDENT PHOSPHOHYDROLASE"/>
    <property type="match status" value="1"/>
</dbReference>
<dbReference type="Proteomes" id="UP000018680">
    <property type="component" value="Chromosome"/>
</dbReference>
<dbReference type="AlphaFoldDB" id="V5WKA3"/>